<proteinExistence type="predicted"/>
<dbReference type="AlphaFoldDB" id="A0A9D2UJQ5"/>
<accession>A0A9D2UJQ5</accession>
<comment type="caution">
    <text evidence="2">The sequence shown here is derived from an EMBL/GenBank/DDBJ whole genome shotgun (WGS) entry which is preliminary data.</text>
</comment>
<keyword evidence="1" id="KW-0732">Signal</keyword>
<gene>
    <name evidence="2" type="ORF">IAA93_07555</name>
</gene>
<dbReference type="Proteomes" id="UP000787625">
    <property type="component" value="Unassembled WGS sequence"/>
</dbReference>
<dbReference type="EMBL" id="DWUP01000177">
    <property type="protein sequence ID" value="HJD53561.1"/>
    <property type="molecule type" value="Genomic_DNA"/>
</dbReference>
<sequence length="158" mass="16970">MKKALTTMCLAMLALASMAGDGNIIVYMSDNSAASTFALTDVSSIRFDSNGFAVNTVEDGVSAFEYADVRSIKFTDFASGVDAVAGDGAQLRAYYHDGYIYADGWQQGHAARAAVYGLDGTVRITVDDWDGTPIATDCLDRGIYVFSVENSNIKFIKQ</sequence>
<feature type="chain" id="PRO_5038542833" evidence="1">
    <location>
        <begin position="20"/>
        <end position="158"/>
    </location>
</feature>
<evidence type="ECO:0000313" key="2">
    <source>
        <dbReference type="EMBL" id="HJD53561.1"/>
    </source>
</evidence>
<reference evidence="2" key="2">
    <citation type="submission" date="2021-04" db="EMBL/GenBank/DDBJ databases">
        <authorList>
            <person name="Gilroy R."/>
        </authorList>
    </citation>
    <scope>NUCLEOTIDE SEQUENCE</scope>
    <source>
        <strain evidence="2">MalCec1-1739</strain>
    </source>
</reference>
<feature type="signal peptide" evidence="1">
    <location>
        <begin position="1"/>
        <end position="19"/>
    </location>
</feature>
<organism evidence="2 3">
    <name type="scientific">Candidatus Avibacteroides avistercoris</name>
    <dbReference type="NCBI Taxonomy" id="2840690"/>
    <lineage>
        <taxon>Bacteria</taxon>
        <taxon>Pseudomonadati</taxon>
        <taxon>Bacteroidota</taxon>
        <taxon>Bacteroidia</taxon>
        <taxon>Bacteroidales</taxon>
        <taxon>Bacteroidaceae</taxon>
        <taxon>Bacteroidaceae incertae sedis</taxon>
        <taxon>Candidatus Avibacteroides</taxon>
    </lineage>
</organism>
<evidence type="ECO:0000313" key="3">
    <source>
        <dbReference type="Proteomes" id="UP000787625"/>
    </source>
</evidence>
<protein>
    <submittedName>
        <fullName evidence="2">Uncharacterized protein</fullName>
    </submittedName>
</protein>
<dbReference type="SUPFAM" id="SSF101898">
    <property type="entry name" value="NHL repeat"/>
    <property type="match status" value="1"/>
</dbReference>
<evidence type="ECO:0000256" key="1">
    <source>
        <dbReference type="SAM" id="SignalP"/>
    </source>
</evidence>
<name>A0A9D2UJQ5_9BACT</name>
<reference evidence="2" key="1">
    <citation type="journal article" date="2021" name="PeerJ">
        <title>Extensive microbial diversity within the chicken gut microbiome revealed by metagenomics and culture.</title>
        <authorList>
            <person name="Gilroy R."/>
            <person name="Ravi A."/>
            <person name="Getino M."/>
            <person name="Pursley I."/>
            <person name="Horton D.L."/>
            <person name="Alikhan N.F."/>
            <person name="Baker D."/>
            <person name="Gharbi K."/>
            <person name="Hall N."/>
            <person name="Watson M."/>
            <person name="Adriaenssens E.M."/>
            <person name="Foster-Nyarko E."/>
            <person name="Jarju S."/>
            <person name="Secka A."/>
            <person name="Antonio M."/>
            <person name="Oren A."/>
            <person name="Chaudhuri R.R."/>
            <person name="La Ragione R."/>
            <person name="Hildebrand F."/>
            <person name="Pallen M.J."/>
        </authorList>
    </citation>
    <scope>NUCLEOTIDE SEQUENCE</scope>
    <source>
        <strain evidence="2">MalCec1-1739</strain>
    </source>
</reference>